<dbReference type="Pfam" id="PF02536">
    <property type="entry name" value="mTERF"/>
    <property type="match status" value="1"/>
</dbReference>
<dbReference type="EMBL" id="QUMO01000006">
    <property type="protein sequence ID" value="REF83273.1"/>
    <property type="molecule type" value="Genomic_DNA"/>
</dbReference>
<evidence type="ECO:0000256" key="1">
    <source>
        <dbReference type="ARBA" id="ARBA00022946"/>
    </source>
</evidence>
<evidence type="ECO:0000313" key="2">
    <source>
        <dbReference type="EMBL" id="REF83273.1"/>
    </source>
</evidence>
<organism evidence="2 3">
    <name type="scientific">Methylovirgula ligni</name>
    <dbReference type="NCBI Taxonomy" id="569860"/>
    <lineage>
        <taxon>Bacteria</taxon>
        <taxon>Pseudomonadati</taxon>
        <taxon>Pseudomonadota</taxon>
        <taxon>Alphaproteobacteria</taxon>
        <taxon>Hyphomicrobiales</taxon>
        <taxon>Beijerinckiaceae</taxon>
        <taxon>Methylovirgula</taxon>
    </lineage>
</organism>
<dbReference type="SMART" id="SM00733">
    <property type="entry name" value="Mterf"/>
    <property type="match status" value="4"/>
</dbReference>
<dbReference type="GO" id="GO:0003676">
    <property type="term" value="F:nucleic acid binding"/>
    <property type="evidence" value="ECO:0007669"/>
    <property type="project" value="InterPro"/>
</dbReference>
<comment type="caution">
    <text evidence="2">The sequence shown here is derived from an EMBL/GenBank/DDBJ whole genome shotgun (WGS) entry which is preliminary data.</text>
</comment>
<dbReference type="AlphaFoldDB" id="A0A3D9YP55"/>
<dbReference type="PANTHER" id="PTHR13068:SF112">
    <property type="entry name" value="TRANSCRIPTION TERMINATION FACTOR 3, MITOCHONDRIAL"/>
    <property type="match status" value="1"/>
</dbReference>
<dbReference type="PANTHER" id="PTHR13068">
    <property type="entry name" value="CGI-12 PROTEIN-RELATED"/>
    <property type="match status" value="1"/>
</dbReference>
<evidence type="ECO:0000313" key="3">
    <source>
        <dbReference type="Proteomes" id="UP000256900"/>
    </source>
</evidence>
<sequence>MSLVHVALPRAPSHRSIVFTADEAERRLSHLRALGFSREDADKVFEAIDLPTPEKIDARISDLRAAGFTDPVKMITSSPAILGYAIDNIRGKISDLRAAGFTDPVKMITSSPAILGLSIDNIRGKISDLRAAGFTDPVKMITSLPAILGYAIDNIRGKISDLRAAGFTDPVKMITSSPVILGYSRERLALCCRIVAGLEDRSDAQLARLTGLPRSLLEALAAQSPCCWRDVLALRKNLRTAQRIGL</sequence>
<dbReference type="InterPro" id="IPR038538">
    <property type="entry name" value="MTERF_sf"/>
</dbReference>
<gene>
    <name evidence="2" type="ORF">DES32_3189</name>
</gene>
<accession>A0A3D9YP55</accession>
<dbReference type="InterPro" id="IPR003690">
    <property type="entry name" value="MTERF"/>
</dbReference>
<keyword evidence="1" id="KW-0809">Transit peptide</keyword>
<dbReference type="RefSeq" id="WP_115837823.1">
    <property type="nucleotide sequence ID" value="NZ_QUMO01000006.1"/>
</dbReference>
<dbReference type="Gene3D" id="1.25.70.10">
    <property type="entry name" value="Transcription termination factor 3, mitochondrial"/>
    <property type="match status" value="1"/>
</dbReference>
<keyword evidence="3" id="KW-1185">Reference proteome</keyword>
<dbReference type="Proteomes" id="UP000256900">
    <property type="component" value="Unassembled WGS sequence"/>
</dbReference>
<protein>
    <submittedName>
        <fullName evidence="2">mTERF protein</fullName>
    </submittedName>
</protein>
<reference evidence="2 3" key="1">
    <citation type="submission" date="2018-08" db="EMBL/GenBank/DDBJ databases">
        <title>Genomic Encyclopedia of Type Strains, Phase IV (KMG-IV): sequencing the most valuable type-strain genomes for metagenomic binning, comparative biology and taxonomic classification.</title>
        <authorList>
            <person name="Goeker M."/>
        </authorList>
    </citation>
    <scope>NUCLEOTIDE SEQUENCE [LARGE SCALE GENOMIC DNA]</scope>
    <source>
        <strain evidence="2 3">BW863</strain>
    </source>
</reference>
<name>A0A3D9YP55_9HYPH</name>
<proteinExistence type="predicted"/>